<gene>
    <name evidence="2" type="ORF">PGTUg99_035461</name>
</gene>
<evidence type="ECO:0000313" key="2">
    <source>
        <dbReference type="EMBL" id="KAA1109820.1"/>
    </source>
</evidence>
<name>A0A5B0Q9B6_PUCGR</name>
<evidence type="ECO:0000313" key="3">
    <source>
        <dbReference type="Proteomes" id="UP000325313"/>
    </source>
</evidence>
<sequence length="204" mass="22826">MKEPKKLIRKAFYQAEIECQDVEIRALLAVFQTPRKSTYANDIGLTADQDESETNSIWEDLLEDESEFLVNPSGEEGGFSIYSSKLGKKGMEWIDLSDFSDIFFWPNSSGAQQPKIKMFDCLSCPRISFLRRPSSATSFQVSPTNNNASDGESIADGQPIERTKFGKEDTHTCFIGKSEDPMKVQVGLIDACLKELSEKSITVL</sequence>
<feature type="region of interest" description="Disordered" evidence="1">
    <location>
        <begin position="138"/>
        <end position="161"/>
    </location>
</feature>
<dbReference type="AlphaFoldDB" id="A0A5B0Q9B6"/>
<organism evidence="2 3">
    <name type="scientific">Puccinia graminis f. sp. tritici</name>
    <dbReference type="NCBI Taxonomy" id="56615"/>
    <lineage>
        <taxon>Eukaryota</taxon>
        <taxon>Fungi</taxon>
        <taxon>Dikarya</taxon>
        <taxon>Basidiomycota</taxon>
        <taxon>Pucciniomycotina</taxon>
        <taxon>Pucciniomycetes</taxon>
        <taxon>Pucciniales</taxon>
        <taxon>Pucciniaceae</taxon>
        <taxon>Puccinia</taxon>
    </lineage>
</organism>
<dbReference type="EMBL" id="VDEP01000304">
    <property type="protein sequence ID" value="KAA1109820.1"/>
    <property type="molecule type" value="Genomic_DNA"/>
</dbReference>
<evidence type="ECO:0000256" key="1">
    <source>
        <dbReference type="SAM" id="MobiDB-lite"/>
    </source>
</evidence>
<dbReference type="Proteomes" id="UP000325313">
    <property type="component" value="Unassembled WGS sequence"/>
</dbReference>
<comment type="caution">
    <text evidence="2">The sequence shown here is derived from an EMBL/GenBank/DDBJ whole genome shotgun (WGS) entry which is preliminary data.</text>
</comment>
<accession>A0A5B0Q9B6</accession>
<proteinExistence type="predicted"/>
<protein>
    <submittedName>
        <fullName evidence="2">Uncharacterized protein</fullName>
    </submittedName>
</protein>
<feature type="compositionally biased region" description="Polar residues" evidence="1">
    <location>
        <begin position="138"/>
        <end position="150"/>
    </location>
</feature>
<reference evidence="2 3" key="1">
    <citation type="submission" date="2019-05" db="EMBL/GenBank/DDBJ databases">
        <title>Emergence of the Ug99 lineage of the wheat stem rust pathogen through somatic hybridization.</title>
        <authorList>
            <person name="Li F."/>
            <person name="Upadhyaya N.M."/>
            <person name="Sperschneider J."/>
            <person name="Matny O."/>
            <person name="Nguyen-Phuc H."/>
            <person name="Mago R."/>
            <person name="Raley C."/>
            <person name="Miller M.E."/>
            <person name="Silverstein K.A.T."/>
            <person name="Henningsen E."/>
            <person name="Hirsch C.D."/>
            <person name="Visser B."/>
            <person name="Pretorius Z.A."/>
            <person name="Steffenson B.J."/>
            <person name="Schwessinger B."/>
            <person name="Dodds P.N."/>
            <person name="Figueroa M."/>
        </authorList>
    </citation>
    <scope>NUCLEOTIDE SEQUENCE [LARGE SCALE GENOMIC DNA]</scope>
    <source>
        <strain evidence="2 3">Ug99</strain>
    </source>
</reference>